<accession>Q18I59</accession>
<dbReference type="Pfam" id="PF13458">
    <property type="entry name" value="Peripla_BP_6"/>
    <property type="match status" value="1"/>
</dbReference>
<dbReference type="Proteomes" id="UP000001975">
    <property type="component" value="Chromosome"/>
</dbReference>
<keyword evidence="4" id="KW-1185">Reference proteome</keyword>
<evidence type="ECO:0000313" key="3">
    <source>
        <dbReference type="EMBL" id="CAJ52318.1"/>
    </source>
</evidence>
<dbReference type="EMBL" id="AM180088">
    <property type="protein sequence ID" value="CAJ52318.1"/>
    <property type="molecule type" value="Genomic_DNA"/>
</dbReference>
<feature type="domain" description="Leucine-binding protein" evidence="2">
    <location>
        <begin position="53"/>
        <end position="356"/>
    </location>
</feature>
<organism evidence="3 4">
    <name type="scientific">Haloquadratum walsbyi (strain DSM 16790 / HBSQ001)</name>
    <dbReference type="NCBI Taxonomy" id="362976"/>
    <lineage>
        <taxon>Archaea</taxon>
        <taxon>Methanobacteriati</taxon>
        <taxon>Methanobacteriota</taxon>
        <taxon>Stenosarchaea group</taxon>
        <taxon>Halobacteria</taxon>
        <taxon>Halobacteriales</taxon>
        <taxon>Haloferacaceae</taxon>
        <taxon>Haloquadratum</taxon>
    </lineage>
</organism>
<dbReference type="PROSITE" id="PS51257">
    <property type="entry name" value="PROKAR_LIPOPROTEIN"/>
    <property type="match status" value="1"/>
</dbReference>
<dbReference type="PANTHER" id="PTHR30483">
    <property type="entry name" value="LEUCINE-SPECIFIC-BINDING PROTEIN"/>
    <property type="match status" value="1"/>
</dbReference>
<keyword evidence="1" id="KW-0732">Signal</keyword>
<dbReference type="AlphaFoldDB" id="Q18I59"/>
<dbReference type="InterPro" id="IPR028081">
    <property type="entry name" value="Leu-bd"/>
</dbReference>
<reference evidence="3 4" key="1">
    <citation type="journal article" date="2006" name="BMC Genomics">
        <title>The genome of the square archaeon Haloquadratum walsbyi: life at the limits of water activity.</title>
        <authorList>
            <person name="Bolhuis H.H."/>
            <person name="Palm P.P."/>
            <person name="Wende A.W."/>
            <person name="Falb M.M."/>
            <person name="Rampp M.M."/>
            <person name="Rodriguez-Valera F.F."/>
            <person name="Pfeiffer F.F."/>
            <person name="Oesterhelt D.D."/>
        </authorList>
    </citation>
    <scope>NUCLEOTIDE SEQUENCE [LARGE SCALE GENOMIC DNA]</scope>
    <source>
        <strain evidence="4">DSM 16790 / HBSQ001</strain>
    </source>
</reference>
<gene>
    <name evidence="3" type="primary">livJ7</name>
    <name evidence="3" type="ordered locus">HQ_2192A</name>
</gene>
<dbReference type="InterPro" id="IPR006311">
    <property type="entry name" value="TAT_signal"/>
</dbReference>
<dbReference type="eggNOG" id="arCOG01021">
    <property type="taxonomic scope" value="Archaea"/>
</dbReference>
<evidence type="ECO:0000313" key="4">
    <source>
        <dbReference type="Proteomes" id="UP000001975"/>
    </source>
</evidence>
<dbReference type="SUPFAM" id="SSF53822">
    <property type="entry name" value="Periplasmic binding protein-like I"/>
    <property type="match status" value="1"/>
</dbReference>
<sequence>MVDEKTRTSRRKFLAASGSLSAAALAGCSGGGGGGGGGSGSGSGSDGRTLRQGYLLPLTGDLGSLGTAMRDAGMMATAQVQDADIQISVETQEEDTQTEVPAAIDGANALVNSDFPMMVGSATSNIEIGNRVFVPNGMLACSPSNTLPTLSTFDDDDLFFRTTPGDQYQGFAMAQAAGERLDNIETVATTYINDDYGQLLSQWFTKHFEQGYGGTVQEQVVHDPVQSSYSSKLQTALSGDPDLLVVITYPQSGVQMFNDYYAEFDTDRPIMLTDGAKDPTLPQKVGNSMEAVVGTMPAAAGPNYDSFTTAYEEEYGNSAIAFTAQTYDSSAITLLANAAAGENTGSAISDQMANVANPGGTAVSIDNLAEGVQMAANGEEVHYEGAASAVDFDENGDLQSGSYEIWEFTDESDAGINRLDVVDITQKQALNPGN</sequence>
<proteinExistence type="predicted"/>
<dbReference type="HOGENOM" id="CLU_027128_5_0_2"/>
<dbReference type="STRING" id="362976.HQ_2192A"/>
<protein>
    <submittedName>
        <fullName evidence="3">ABC-type transport system periplasmic substrate-binding protein (Probable substrate branched-chain amino acids)</fullName>
    </submittedName>
</protein>
<name>Q18I59_HALWD</name>
<dbReference type="InterPro" id="IPR051010">
    <property type="entry name" value="BCAA_transport"/>
</dbReference>
<dbReference type="Gene3D" id="3.40.50.2300">
    <property type="match status" value="2"/>
</dbReference>
<dbReference type="KEGG" id="hwa:HQ_2192A"/>
<dbReference type="GeneID" id="4194214"/>
<dbReference type="PANTHER" id="PTHR30483:SF6">
    <property type="entry name" value="PERIPLASMIC BINDING PROTEIN OF ABC TRANSPORTER FOR NATURAL AMINO ACIDS"/>
    <property type="match status" value="1"/>
</dbReference>
<dbReference type="CDD" id="cd06346">
    <property type="entry name" value="PBP1_ABC_ligand_binding-like"/>
    <property type="match status" value="1"/>
</dbReference>
<evidence type="ECO:0000259" key="2">
    <source>
        <dbReference type="Pfam" id="PF13458"/>
    </source>
</evidence>
<dbReference type="RefSeq" id="WP_011571452.1">
    <property type="nucleotide sequence ID" value="NC_008212.1"/>
</dbReference>
<evidence type="ECO:0000256" key="1">
    <source>
        <dbReference type="ARBA" id="ARBA00022729"/>
    </source>
</evidence>
<dbReference type="PROSITE" id="PS51318">
    <property type="entry name" value="TAT"/>
    <property type="match status" value="1"/>
</dbReference>
<dbReference type="InterPro" id="IPR028082">
    <property type="entry name" value="Peripla_BP_I"/>
</dbReference>